<dbReference type="KEGG" id="lre:Lreu_1133"/>
<accession>A5VKL6</accession>
<dbReference type="EMBL" id="CP000705">
    <property type="protein sequence ID" value="ABQ83390.1"/>
    <property type="molecule type" value="Genomic_DNA"/>
</dbReference>
<gene>
    <name evidence="2" type="ordered locus">Lreu_1133</name>
</gene>
<organism evidence="2 3">
    <name type="scientific">Limosilactobacillus reuteri (strain DSM 20016)</name>
    <name type="common">Lactobacillus reuteri</name>
    <dbReference type="NCBI Taxonomy" id="557436"/>
    <lineage>
        <taxon>Bacteria</taxon>
        <taxon>Bacillati</taxon>
        <taxon>Bacillota</taxon>
        <taxon>Bacilli</taxon>
        <taxon>Lactobacillales</taxon>
        <taxon>Lactobacillaceae</taxon>
        <taxon>Limosilactobacillus</taxon>
    </lineage>
</organism>
<keyword evidence="1" id="KW-0472">Membrane</keyword>
<protein>
    <submittedName>
        <fullName evidence="2">Uncharacterized protein</fullName>
    </submittedName>
</protein>
<evidence type="ECO:0000256" key="1">
    <source>
        <dbReference type="SAM" id="Phobius"/>
    </source>
</evidence>
<dbReference type="AlphaFoldDB" id="A5VKL6"/>
<dbReference type="PATRIC" id="fig|557436.17.peg.1575"/>
<keyword evidence="1" id="KW-0812">Transmembrane</keyword>
<proteinExistence type="predicted"/>
<keyword evidence="1" id="KW-1133">Transmembrane helix</keyword>
<keyword evidence="3" id="KW-1185">Reference proteome</keyword>
<feature type="transmembrane region" description="Helical" evidence="1">
    <location>
        <begin position="33"/>
        <end position="51"/>
    </location>
</feature>
<feature type="transmembrane region" description="Helical" evidence="1">
    <location>
        <begin position="6"/>
        <end position="26"/>
    </location>
</feature>
<reference evidence="3" key="1">
    <citation type="journal article" date="2011" name="PLoS Genet.">
        <title>The evolution of host specialization in the vertebrate gut symbiont Lactobacillus reuteri.</title>
        <authorList>
            <person name="Frese S.A."/>
            <person name="Benson A.K."/>
            <person name="Tannock G.W."/>
            <person name="Loach D.M."/>
            <person name="Kim J."/>
            <person name="Zhang M."/>
            <person name="Oh P.L."/>
            <person name="Heng N.C."/>
            <person name="Patil P.B."/>
            <person name="Juge N."/>
            <person name="Mackenzie D.A."/>
            <person name="Pearson B.M."/>
            <person name="Lapidus A."/>
            <person name="Dalin E."/>
            <person name="Tice H."/>
            <person name="Goltsman E."/>
            <person name="Land M."/>
            <person name="Hauser L."/>
            <person name="Ivanova N."/>
            <person name="Kyrpides N.C."/>
            <person name="Walter J."/>
        </authorList>
    </citation>
    <scope>NUCLEOTIDE SEQUENCE [LARGE SCALE GENOMIC DNA]</scope>
    <source>
        <strain evidence="3">DSM 20016</strain>
    </source>
</reference>
<sequence>MEVMKQLPLCVGIVCVTAIIITIIICKVSLETIFSLIIGLMIIAFVVANLIDL</sequence>
<name>A5VKL6_LIMRD</name>
<dbReference type="Proteomes" id="UP000001991">
    <property type="component" value="Chromosome"/>
</dbReference>
<evidence type="ECO:0000313" key="3">
    <source>
        <dbReference type="Proteomes" id="UP000001991"/>
    </source>
</evidence>
<dbReference type="HOGENOM" id="CLU_3119202_0_0_9"/>
<evidence type="ECO:0000313" key="2">
    <source>
        <dbReference type="EMBL" id="ABQ83390.1"/>
    </source>
</evidence>
<dbReference type="STRING" id="557436.Lreu_1133"/>